<name>A0A6N2XEW2_9FIRM</name>
<evidence type="ECO:0000313" key="1">
    <source>
        <dbReference type="EMBL" id="VYT52673.1"/>
    </source>
</evidence>
<dbReference type="InterPro" id="IPR010181">
    <property type="entry name" value="CGCAxxGCC_motif"/>
</dbReference>
<dbReference type="RefSeq" id="WP_002575362.1">
    <property type="nucleotide sequence ID" value="NZ_BAABXO010000001.1"/>
</dbReference>
<protein>
    <submittedName>
        <fullName evidence="1">Redox-active protein (C_GCAxxG_C_C)</fullName>
    </submittedName>
</protein>
<dbReference type="NCBIfam" id="TIGR01909">
    <property type="entry name" value="C_GCAxxG_C_C"/>
    <property type="match status" value="1"/>
</dbReference>
<dbReference type="AlphaFoldDB" id="A0A6N2XEW2"/>
<dbReference type="EMBL" id="CACRTF010000017">
    <property type="protein sequence ID" value="VYT52673.1"/>
    <property type="molecule type" value="Genomic_DNA"/>
</dbReference>
<accession>A0A6N2XEW2</accession>
<reference evidence="1" key="1">
    <citation type="submission" date="2019-11" db="EMBL/GenBank/DDBJ databases">
        <authorList>
            <person name="Feng L."/>
        </authorList>
    </citation>
    <scope>NUCLEOTIDE SEQUENCE</scope>
    <source>
        <strain evidence="1">CbolteaeLFYP116</strain>
    </source>
</reference>
<organism evidence="1">
    <name type="scientific">Enterocloster bolteae</name>
    <dbReference type="NCBI Taxonomy" id="208479"/>
    <lineage>
        <taxon>Bacteria</taxon>
        <taxon>Bacillati</taxon>
        <taxon>Bacillota</taxon>
        <taxon>Clostridia</taxon>
        <taxon>Lachnospirales</taxon>
        <taxon>Lachnospiraceae</taxon>
        <taxon>Enterocloster</taxon>
    </lineage>
</organism>
<sequence>MRIDVESSFHAGKAMELFLDGYNCAQSVFTAFCDLHGMEEKEALRLSSSFGGGMGRMREVCGALSGIFMAAGLLYGYDSPDDKDAKTEHYRRIQELAGAFKERTGTLLCRELLGLEGMGKDSFIPSDRTEAYYQSRPCKELVGLAAAILDAYLAEHSGRA</sequence>
<gene>
    <name evidence="1" type="ORF">CBLFYP116_04972</name>
</gene>
<dbReference type="Pfam" id="PF09719">
    <property type="entry name" value="C_GCAxxG_C_C"/>
    <property type="match status" value="1"/>
</dbReference>
<proteinExistence type="predicted"/>
<dbReference type="GeneID" id="23113180"/>